<name>A9BAM0_PROM4</name>
<protein>
    <submittedName>
        <fullName evidence="1">Uncharacterized protein</fullName>
    </submittedName>
</protein>
<dbReference type="STRING" id="93059.P9211_09511"/>
<gene>
    <name evidence="1" type="ordered locus">P9211_09511</name>
</gene>
<reference evidence="1 2" key="1">
    <citation type="journal article" date="2007" name="PLoS Genet.">
        <title>Patterns and implications of gene gain and loss in the evolution of Prochlorococcus.</title>
        <authorList>
            <person name="Kettler G.C."/>
            <person name="Martiny A.C."/>
            <person name="Huang K."/>
            <person name="Zucker J."/>
            <person name="Coleman M.L."/>
            <person name="Rodrigue S."/>
            <person name="Chen F."/>
            <person name="Lapidus A."/>
            <person name="Ferriera S."/>
            <person name="Johnson J."/>
            <person name="Steglich C."/>
            <person name="Church G.M."/>
            <person name="Richardson P."/>
            <person name="Chisholm S.W."/>
        </authorList>
    </citation>
    <scope>NUCLEOTIDE SEQUENCE [LARGE SCALE GENOMIC DNA]</scope>
    <source>
        <strain evidence="2">MIT 9211</strain>
    </source>
</reference>
<evidence type="ECO:0000313" key="2">
    <source>
        <dbReference type="Proteomes" id="UP000000788"/>
    </source>
</evidence>
<dbReference type="EMBL" id="CP000878">
    <property type="protein sequence ID" value="ABX08882.1"/>
    <property type="molecule type" value="Genomic_DNA"/>
</dbReference>
<dbReference type="RefSeq" id="WP_012195503.1">
    <property type="nucleotide sequence ID" value="NC_009976.1"/>
</dbReference>
<dbReference type="eggNOG" id="ENOG502Z81T">
    <property type="taxonomic scope" value="Bacteria"/>
</dbReference>
<dbReference type="AlphaFoldDB" id="A9BAM0"/>
<evidence type="ECO:0000313" key="1">
    <source>
        <dbReference type="EMBL" id="ABX08882.1"/>
    </source>
</evidence>
<keyword evidence="2" id="KW-1185">Reference proteome</keyword>
<dbReference type="OrthoDB" id="538741at2"/>
<dbReference type="KEGG" id="pmj:P9211_09511"/>
<organism evidence="1 2">
    <name type="scientific">Prochlorococcus marinus (strain MIT 9211)</name>
    <dbReference type="NCBI Taxonomy" id="93059"/>
    <lineage>
        <taxon>Bacteria</taxon>
        <taxon>Bacillati</taxon>
        <taxon>Cyanobacteriota</taxon>
        <taxon>Cyanophyceae</taxon>
        <taxon>Synechococcales</taxon>
        <taxon>Prochlorococcaceae</taxon>
        <taxon>Prochlorococcus</taxon>
    </lineage>
</organism>
<dbReference type="HOGENOM" id="CLU_061685_0_0_3"/>
<dbReference type="Proteomes" id="UP000000788">
    <property type="component" value="Chromosome"/>
</dbReference>
<sequence length="243" mass="28139">MCNSTIKKILLENKQFDHIAKSQNKKLIICLGLLGDFDSFEYVQSLMQKWDELLELKIDLLVLAIGTEESKRKFCSYTGLPSNKLSVFQNCKIHKQLRLCYGLKLPIGNLNNLILMCLGVNSPGTLAEVLRGYIGDKRSSRIFNEDDEISLFKLIKFKGKVFDSLGDKNCMRPFELASLRLLNMIEVFKYWNIYMFDHNFLTNRSATFLLDHNLDLIYQYKSNSLLTYSETMSNPLSFLKNKN</sequence>
<proteinExistence type="predicted"/>
<accession>A9BAM0</accession>